<gene>
    <name evidence="1" type="ORF">KILIM_005_00690</name>
</gene>
<accession>K6WQS0</accession>
<sequence>MRRRDIAVGEAYAVRPRTRDRLPARVVVTALETRAVRWVHSDTGRAGRCLLRDLLGPWEPHEAADRPASDLVDRLRALPPEQRWFEAVHVGYGGYGGYGGYANFGVVVHLSLTQAAKITAPGHVSRPAAGVIRS</sequence>
<reference evidence="1 2" key="1">
    <citation type="submission" date="2012-08" db="EMBL/GenBank/DDBJ databases">
        <title>Whole genome shotgun sequence of Kineosphaera limosa NBRC 100340.</title>
        <authorList>
            <person name="Yoshida I."/>
            <person name="Isaki S."/>
            <person name="Hosoyama A."/>
            <person name="Tsuchikane K."/>
            <person name="Katsumata H."/>
            <person name="Ando Y."/>
            <person name="Ohji S."/>
            <person name="Hamada M."/>
            <person name="Tamura T."/>
            <person name="Yamazoe A."/>
            <person name="Yamazaki S."/>
            <person name="Fujita N."/>
        </authorList>
    </citation>
    <scope>NUCLEOTIDE SEQUENCE [LARGE SCALE GENOMIC DNA]</scope>
    <source>
        <strain evidence="1 2">NBRC 100340</strain>
    </source>
</reference>
<protein>
    <submittedName>
        <fullName evidence="1">Uncharacterized protein</fullName>
    </submittedName>
</protein>
<evidence type="ECO:0000313" key="2">
    <source>
        <dbReference type="Proteomes" id="UP000008366"/>
    </source>
</evidence>
<dbReference type="Proteomes" id="UP000008366">
    <property type="component" value="Unassembled WGS sequence"/>
</dbReference>
<organism evidence="1 2">
    <name type="scientific">Kineosphaera limosa NBRC 100340</name>
    <dbReference type="NCBI Taxonomy" id="1184609"/>
    <lineage>
        <taxon>Bacteria</taxon>
        <taxon>Bacillati</taxon>
        <taxon>Actinomycetota</taxon>
        <taxon>Actinomycetes</taxon>
        <taxon>Micrococcales</taxon>
        <taxon>Dermatophilaceae</taxon>
        <taxon>Kineosphaera</taxon>
    </lineage>
</organism>
<proteinExistence type="predicted"/>
<name>K6WQS0_9MICO</name>
<comment type="caution">
    <text evidence="1">The sequence shown here is derived from an EMBL/GenBank/DDBJ whole genome shotgun (WGS) entry which is preliminary data.</text>
</comment>
<dbReference type="AlphaFoldDB" id="K6WQS0"/>
<evidence type="ECO:0000313" key="1">
    <source>
        <dbReference type="EMBL" id="GAB94452.1"/>
    </source>
</evidence>
<dbReference type="RefSeq" id="WP_006590985.1">
    <property type="nucleotide sequence ID" value="NZ_BAHD01000005.1"/>
</dbReference>
<keyword evidence="2" id="KW-1185">Reference proteome</keyword>
<dbReference type="EMBL" id="BAHD01000005">
    <property type="protein sequence ID" value="GAB94452.1"/>
    <property type="molecule type" value="Genomic_DNA"/>
</dbReference>
<dbReference type="STRING" id="1184609.KILIM_005_00690"/>